<gene>
    <name evidence="2" type="ORF">FPOA_09646</name>
</gene>
<keyword evidence="3" id="KW-1185">Reference proteome</keyword>
<organism evidence="2 3">
    <name type="scientific">Fusarium poae</name>
    <dbReference type="NCBI Taxonomy" id="36050"/>
    <lineage>
        <taxon>Eukaryota</taxon>
        <taxon>Fungi</taxon>
        <taxon>Dikarya</taxon>
        <taxon>Ascomycota</taxon>
        <taxon>Pezizomycotina</taxon>
        <taxon>Sordariomycetes</taxon>
        <taxon>Hypocreomycetidae</taxon>
        <taxon>Hypocreales</taxon>
        <taxon>Nectriaceae</taxon>
        <taxon>Fusarium</taxon>
    </lineage>
</organism>
<reference evidence="2 3" key="1">
    <citation type="submission" date="2016-06" db="EMBL/GenBank/DDBJ databases">
        <title>Living apart together: crosstalk between the core and supernumerary genomes in a fungal plant pathogen.</title>
        <authorList>
            <person name="Vanheule A."/>
            <person name="Audenaert K."/>
            <person name="Warris S."/>
            <person name="Van De Geest H."/>
            <person name="Schijlen E."/>
            <person name="Hofte M."/>
            <person name="De Saeger S."/>
            <person name="Haesaert G."/>
            <person name="Waalwijk C."/>
            <person name="Van Der Lee T."/>
        </authorList>
    </citation>
    <scope>NUCLEOTIDE SEQUENCE [LARGE SCALE GENOMIC DNA]</scope>
    <source>
        <strain evidence="2 3">2516</strain>
    </source>
</reference>
<sequence length="123" mass="13246">MPLLPLPQSWSFRSARPGSGPGLDPVELGRGVPLIACLVSVVQVAQVDRRLEANTGQSETDRDVVRVSQFDGVELCSLSYPRQCPCHNGTASGTSFPPTMRGRGRELDPHDEAGAREGASLRY</sequence>
<dbReference type="AlphaFoldDB" id="A0A1B8ABR6"/>
<proteinExistence type="predicted"/>
<protein>
    <submittedName>
        <fullName evidence="2">Uncharacterized protein</fullName>
    </submittedName>
</protein>
<evidence type="ECO:0000256" key="1">
    <source>
        <dbReference type="SAM" id="MobiDB-lite"/>
    </source>
</evidence>
<name>A0A1B8ABR6_FUSPO</name>
<comment type="caution">
    <text evidence="2">The sequence shown here is derived from an EMBL/GenBank/DDBJ whole genome shotgun (WGS) entry which is preliminary data.</text>
</comment>
<evidence type="ECO:0000313" key="2">
    <source>
        <dbReference type="EMBL" id="OBS17918.1"/>
    </source>
</evidence>
<feature type="region of interest" description="Disordered" evidence="1">
    <location>
        <begin position="87"/>
        <end position="123"/>
    </location>
</feature>
<feature type="compositionally biased region" description="Basic and acidic residues" evidence="1">
    <location>
        <begin position="103"/>
        <end position="115"/>
    </location>
</feature>
<accession>A0A1B8ABR6</accession>
<dbReference type="Proteomes" id="UP000091967">
    <property type="component" value="Unassembled WGS sequence"/>
</dbReference>
<dbReference type="EMBL" id="LYXU01000004">
    <property type="protein sequence ID" value="OBS17918.1"/>
    <property type="molecule type" value="Genomic_DNA"/>
</dbReference>
<evidence type="ECO:0000313" key="3">
    <source>
        <dbReference type="Proteomes" id="UP000091967"/>
    </source>
</evidence>